<reference evidence="2" key="2">
    <citation type="submission" date="2022-06" db="UniProtKB">
        <authorList>
            <consortium name="EnsemblMetazoa"/>
        </authorList>
    </citation>
    <scope>IDENTIFICATION</scope>
    <source>
        <strain evidence="2">DF5081</strain>
    </source>
</reference>
<keyword evidence="3" id="KW-1185">Reference proteome</keyword>
<dbReference type="AlphaFoldDB" id="A0A8R1HR75"/>
<dbReference type="EnsemblMetazoa" id="CJA06333.1">
    <property type="protein sequence ID" value="CJA06333.1"/>
    <property type="gene ID" value="WBGene00125537"/>
</dbReference>
<evidence type="ECO:0000313" key="3">
    <source>
        <dbReference type="Proteomes" id="UP000005237"/>
    </source>
</evidence>
<feature type="region of interest" description="Disordered" evidence="1">
    <location>
        <begin position="110"/>
        <end position="130"/>
    </location>
</feature>
<protein>
    <submittedName>
        <fullName evidence="2">Uncharacterized protein</fullName>
    </submittedName>
</protein>
<accession>A0A8R1HR75</accession>
<evidence type="ECO:0000313" key="2">
    <source>
        <dbReference type="EnsemblMetazoa" id="CJA06333.1"/>
    </source>
</evidence>
<evidence type="ECO:0000256" key="1">
    <source>
        <dbReference type="SAM" id="MobiDB-lite"/>
    </source>
</evidence>
<sequence length="139" mass="16360">MARISHLSDEIRVLRINVQNVRDVQLELEKLRMQFDVIRENEMERSETNETRGYSTTDLIYDRLANISSRFEILSDGFLKNSMSMEDVTSRMSRVENKCLAVCQQHNTVGPTLPRGREQPRRRQLKKTTGDEIVFRRND</sequence>
<name>A0A8R1HR75_CAEJA</name>
<reference evidence="3" key="1">
    <citation type="submission" date="2010-08" db="EMBL/GenBank/DDBJ databases">
        <authorList>
            <consortium name="Caenorhabditis japonica Sequencing Consortium"/>
            <person name="Wilson R.K."/>
        </authorList>
    </citation>
    <scope>NUCLEOTIDE SEQUENCE [LARGE SCALE GENOMIC DNA]</scope>
    <source>
        <strain evidence="3">DF5081</strain>
    </source>
</reference>
<dbReference type="Proteomes" id="UP000005237">
    <property type="component" value="Unassembled WGS sequence"/>
</dbReference>
<organism evidence="2 3">
    <name type="scientific">Caenorhabditis japonica</name>
    <dbReference type="NCBI Taxonomy" id="281687"/>
    <lineage>
        <taxon>Eukaryota</taxon>
        <taxon>Metazoa</taxon>
        <taxon>Ecdysozoa</taxon>
        <taxon>Nematoda</taxon>
        <taxon>Chromadorea</taxon>
        <taxon>Rhabditida</taxon>
        <taxon>Rhabditina</taxon>
        <taxon>Rhabditomorpha</taxon>
        <taxon>Rhabditoidea</taxon>
        <taxon>Rhabditidae</taxon>
        <taxon>Peloderinae</taxon>
        <taxon>Caenorhabditis</taxon>
    </lineage>
</organism>
<proteinExistence type="predicted"/>